<comment type="caution">
    <text evidence="1">The sequence shown here is derived from an EMBL/GenBank/DDBJ whole genome shotgun (WGS) entry which is preliminary data.</text>
</comment>
<dbReference type="Proteomes" id="UP001258315">
    <property type="component" value="Unassembled WGS sequence"/>
</dbReference>
<accession>A0ABU3GVW4</accession>
<evidence type="ECO:0000313" key="2">
    <source>
        <dbReference type="Proteomes" id="UP001258315"/>
    </source>
</evidence>
<proteinExistence type="predicted"/>
<protein>
    <submittedName>
        <fullName evidence="1">Uncharacterized protein</fullName>
    </submittedName>
</protein>
<gene>
    <name evidence="1" type="ORF">QE417_002683</name>
</gene>
<name>A0ABU3GVW4_9SPHI</name>
<sequence length="240" mass="27743">MQSVRFYENCQERGVELTISNSATMPRLYIDLLVAIDDDRIIIKHPLTKKEYDKYKNQLELIDSILIKHNLISKGECRYHHANLLFFVLEFNLKYKDMLADKAKDARLKNSLEFLKLVKPLSSIQKQQVEMSFVINGIPFTFEDQPILSEIVINKLSGVLMNNICQLYPKLWEENLKRDAKKIPKERSTANSKLQNQAVADIAKLLISYLNSESPTLKNSKAKTDKNTLTSKQGEFILTY</sequence>
<dbReference type="EMBL" id="JAVLVU010000001">
    <property type="protein sequence ID" value="MDT3403611.1"/>
    <property type="molecule type" value="Genomic_DNA"/>
</dbReference>
<organism evidence="1 2">
    <name type="scientific">Mucilaginibacter terrae</name>
    <dbReference type="NCBI Taxonomy" id="1955052"/>
    <lineage>
        <taxon>Bacteria</taxon>
        <taxon>Pseudomonadati</taxon>
        <taxon>Bacteroidota</taxon>
        <taxon>Sphingobacteriia</taxon>
        <taxon>Sphingobacteriales</taxon>
        <taxon>Sphingobacteriaceae</taxon>
        <taxon>Mucilaginibacter</taxon>
    </lineage>
</organism>
<evidence type="ECO:0000313" key="1">
    <source>
        <dbReference type="EMBL" id="MDT3403611.1"/>
    </source>
</evidence>
<keyword evidence="2" id="KW-1185">Reference proteome</keyword>
<reference evidence="2" key="1">
    <citation type="submission" date="2023-07" db="EMBL/GenBank/DDBJ databases">
        <title>Functional and genomic diversity of the sorghum phyllosphere microbiome.</title>
        <authorList>
            <person name="Shade A."/>
        </authorList>
    </citation>
    <scope>NUCLEOTIDE SEQUENCE [LARGE SCALE GENOMIC DNA]</scope>
    <source>
        <strain evidence="2">SORGH_AS_0422</strain>
    </source>
</reference>
<dbReference type="RefSeq" id="WP_311950736.1">
    <property type="nucleotide sequence ID" value="NZ_JAVLVU010000001.1"/>
</dbReference>